<feature type="domain" description="Macroglobulin" evidence="4">
    <location>
        <begin position="124"/>
        <end position="208"/>
    </location>
</feature>
<name>A0A158PM52_ANGCS</name>
<keyword evidence="6" id="KW-1185">Reference proteome</keyword>
<evidence type="ECO:0000256" key="2">
    <source>
        <dbReference type="ARBA" id="ARBA00022966"/>
    </source>
</evidence>
<reference evidence="7" key="1">
    <citation type="submission" date="2016-04" db="UniProtKB">
        <authorList>
            <consortium name="WormBaseParasite"/>
        </authorList>
    </citation>
    <scope>IDENTIFICATION</scope>
</reference>
<evidence type="ECO:0000313" key="7">
    <source>
        <dbReference type="WBParaSite" id="ACOC_0001219501-mRNA-1"/>
    </source>
</evidence>
<keyword evidence="1 3" id="KW-0732">Signal</keyword>
<dbReference type="GO" id="GO:0004866">
    <property type="term" value="F:endopeptidase inhibitor activity"/>
    <property type="evidence" value="ECO:0007669"/>
    <property type="project" value="InterPro"/>
</dbReference>
<evidence type="ECO:0000256" key="3">
    <source>
        <dbReference type="SAM" id="SignalP"/>
    </source>
</evidence>
<sequence>MKRLFHFLWLLFYISIVVDRTSCSVIPFVVLPPLLRHSAVNTIVITPTNTEYETVDIHVVVIGFQNGANLTVFDENLKAKRSGTPHVVSFHLPKLIEKAKIAIRIQDLETFESEIQAKPNLAVLHIHTDKPIYSAGEKVFVRALPLTHEGAVYDGLIEFALVNPSGFELVRKQNSTADGYIALTFELPKHLFYGEWHVLARPMPANNDEFVFDAGFKVNDYDVLY</sequence>
<evidence type="ECO:0000313" key="6">
    <source>
        <dbReference type="Proteomes" id="UP000267027"/>
    </source>
</evidence>
<evidence type="ECO:0000256" key="1">
    <source>
        <dbReference type="ARBA" id="ARBA00022729"/>
    </source>
</evidence>
<protein>
    <submittedName>
        <fullName evidence="7">MG2 domain-containing protein</fullName>
    </submittedName>
</protein>
<dbReference type="OrthoDB" id="6359008at2759"/>
<dbReference type="Proteomes" id="UP000267027">
    <property type="component" value="Unassembled WGS sequence"/>
</dbReference>
<dbReference type="Gene3D" id="2.60.40.1930">
    <property type="match status" value="1"/>
</dbReference>
<dbReference type="Pfam" id="PF01835">
    <property type="entry name" value="MG2"/>
    <property type="match status" value="1"/>
</dbReference>
<dbReference type="WBParaSite" id="ACOC_0001219501-mRNA-1">
    <property type="protein sequence ID" value="ACOC_0001219501-mRNA-1"/>
    <property type="gene ID" value="ACOC_0001219501"/>
</dbReference>
<feature type="signal peptide" evidence="3">
    <location>
        <begin position="1"/>
        <end position="23"/>
    </location>
</feature>
<dbReference type="EMBL" id="UYYA01004926">
    <property type="protein sequence ID" value="VDM63781.1"/>
    <property type="molecule type" value="Genomic_DNA"/>
</dbReference>
<dbReference type="OMA" id="FLCILKS"/>
<evidence type="ECO:0000313" key="5">
    <source>
        <dbReference type="EMBL" id="VDM63781.1"/>
    </source>
</evidence>
<keyword evidence="2" id="KW-0882">Thioester bond</keyword>
<dbReference type="InterPro" id="IPR050473">
    <property type="entry name" value="A2M/Complement_sys"/>
</dbReference>
<feature type="chain" id="PRO_5043135135" evidence="3">
    <location>
        <begin position="24"/>
        <end position="225"/>
    </location>
</feature>
<reference evidence="5 6" key="2">
    <citation type="submission" date="2018-11" db="EMBL/GenBank/DDBJ databases">
        <authorList>
            <consortium name="Pathogen Informatics"/>
        </authorList>
    </citation>
    <scope>NUCLEOTIDE SEQUENCE [LARGE SCALE GENOMIC DNA]</scope>
    <source>
        <strain evidence="5 6">Costa Rica</strain>
    </source>
</reference>
<proteinExistence type="predicted"/>
<dbReference type="AlphaFoldDB" id="A0A158PM52"/>
<dbReference type="PANTHER" id="PTHR11412">
    <property type="entry name" value="MACROGLOBULIN / COMPLEMENT"/>
    <property type="match status" value="1"/>
</dbReference>
<evidence type="ECO:0000259" key="4">
    <source>
        <dbReference type="Pfam" id="PF01835"/>
    </source>
</evidence>
<dbReference type="PANTHER" id="PTHR11412:SF136">
    <property type="entry name" value="CD109 ANTIGEN"/>
    <property type="match status" value="1"/>
</dbReference>
<organism evidence="7">
    <name type="scientific">Angiostrongylus costaricensis</name>
    <name type="common">Nematode worm</name>
    <dbReference type="NCBI Taxonomy" id="334426"/>
    <lineage>
        <taxon>Eukaryota</taxon>
        <taxon>Metazoa</taxon>
        <taxon>Ecdysozoa</taxon>
        <taxon>Nematoda</taxon>
        <taxon>Chromadorea</taxon>
        <taxon>Rhabditida</taxon>
        <taxon>Rhabditina</taxon>
        <taxon>Rhabditomorpha</taxon>
        <taxon>Strongyloidea</taxon>
        <taxon>Metastrongylidae</taxon>
        <taxon>Angiostrongylus</taxon>
    </lineage>
</organism>
<accession>A0A158PM52</accession>
<dbReference type="STRING" id="334426.A0A158PM52"/>
<gene>
    <name evidence="5" type="ORF">ACOC_LOCUS12196</name>
</gene>
<dbReference type="InterPro" id="IPR002890">
    <property type="entry name" value="MG2"/>
</dbReference>